<evidence type="ECO:0000313" key="4">
    <source>
        <dbReference type="EMBL" id="KAF1846570.1"/>
    </source>
</evidence>
<reference evidence="4" key="1">
    <citation type="submission" date="2020-01" db="EMBL/GenBank/DDBJ databases">
        <authorList>
            <consortium name="DOE Joint Genome Institute"/>
            <person name="Haridas S."/>
            <person name="Albert R."/>
            <person name="Binder M."/>
            <person name="Bloem J."/>
            <person name="Labutti K."/>
            <person name="Salamov A."/>
            <person name="Andreopoulos B."/>
            <person name="Baker S.E."/>
            <person name="Barry K."/>
            <person name="Bills G."/>
            <person name="Bluhm B.H."/>
            <person name="Cannon C."/>
            <person name="Castanera R."/>
            <person name="Culley D.E."/>
            <person name="Daum C."/>
            <person name="Ezra D."/>
            <person name="Gonzalez J.B."/>
            <person name="Henrissat B."/>
            <person name="Kuo A."/>
            <person name="Liang C."/>
            <person name="Lipzen A."/>
            <person name="Lutzoni F."/>
            <person name="Magnuson J."/>
            <person name="Mondo S."/>
            <person name="Nolan M."/>
            <person name="Ohm R."/>
            <person name="Pangilinan J."/>
            <person name="Park H.-J."/>
            <person name="Ramirez L."/>
            <person name="Alfaro M."/>
            <person name="Sun H."/>
            <person name="Tritt A."/>
            <person name="Yoshinaga Y."/>
            <person name="Zwiers L.-H."/>
            <person name="Turgeon B.G."/>
            <person name="Goodwin S.B."/>
            <person name="Spatafora J.W."/>
            <person name="Crous P.W."/>
            <person name="Grigoriev I.V."/>
        </authorList>
    </citation>
    <scope>NUCLEOTIDE SEQUENCE</scope>
    <source>
        <strain evidence="4">CBS 394.84</strain>
    </source>
</reference>
<feature type="signal peptide" evidence="3">
    <location>
        <begin position="1"/>
        <end position="20"/>
    </location>
</feature>
<protein>
    <recommendedName>
        <fullName evidence="6">Mid2 domain-containing protein</fullName>
    </recommendedName>
</protein>
<gene>
    <name evidence="4" type="ORF">K460DRAFT_126303</name>
</gene>
<feature type="chain" id="PRO_5040509082" description="Mid2 domain-containing protein" evidence="3">
    <location>
        <begin position="21"/>
        <end position="380"/>
    </location>
</feature>
<dbReference type="GeneID" id="63843903"/>
<organism evidence="4 5">
    <name type="scientific">Cucurbitaria berberidis CBS 394.84</name>
    <dbReference type="NCBI Taxonomy" id="1168544"/>
    <lineage>
        <taxon>Eukaryota</taxon>
        <taxon>Fungi</taxon>
        <taxon>Dikarya</taxon>
        <taxon>Ascomycota</taxon>
        <taxon>Pezizomycotina</taxon>
        <taxon>Dothideomycetes</taxon>
        <taxon>Pleosporomycetidae</taxon>
        <taxon>Pleosporales</taxon>
        <taxon>Pleosporineae</taxon>
        <taxon>Cucurbitariaceae</taxon>
        <taxon>Cucurbitaria</taxon>
    </lineage>
</organism>
<keyword evidence="5" id="KW-1185">Reference proteome</keyword>
<keyword evidence="2" id="KW-0472">Membrane</keyword>
<evidence type="ECO:0000256" key="2">
    <source>
        <dbReference type="SAM" id="Phobius"/>
    </source>
</evidence>
<feature type="region of interest" description="Disordered" evidence="1">
    <location>
        <begin position="196"/>
        <end position="240"/>
    </location>
</feature>
<sequence length="380" mass="40488">MHLNLISAFYLVTLLPVTLSRTPHPCYYDANKPASDDLIPCYPSTLSSHYSCCRVGDKCLEQNACFDSDTQVTYQYGCTDASFQDPHCPQKCHLDTEESHWVGLVFCNGTRGLPKDKWLCHHPSNCAGKGGCDERAWDEGIERMWKTGCEDLKRGDEYVAFEASFTLSDIAALPSSSRLASYWSVNAERTKPLVTSTTASAHTTTASSGLSSSATASSTLTSTPTATSTPSAAPTAPASTRRRAATIGLGVGIGFGVPVLLGLAGLTLFYIRRQHKKHEAVLATLANEYPPEKGAAADSYAHNAEAGPGYAHTAELDSTPIVESCGSPTPSELPGSSVAATPYQSPIGSPEMVQGELNRKERMSVCVEEGRNAGVQEVPG</sequence>
<dbReference type="RefSeq" id="XP_040789133.1">
    <property type="nucleotide sequence ID" value="XM_040926651.1"/>
</dbReference>
<evidence type="ECO:0008006" key="6">
    <source>
        <dbReference type="Google" id="ProtNLM"/>
    </source>
</evidence>
<evidence type="ECO:0000256" key="1">
    <source>
        <dbReference type="SAM" id="MobiDB-lite"/>
    </source>
</evidence>
<keyword evidence="2" id="KW-1133">Transmembrane helix</keyword>
<feature type="compositionally biased region" description="Polar residues" evidence="1">
    <location>
        <begin position="338"/>
        <end position="347"/>
    </location>
</feature>
<dbReference type="Proteomes" id="UP000800039">
    <property type="component" value="Unassembled WGS sequence"/>
</dbReference>
<dbReference type="EMBL" id="ML976616">
    <property type="protein sequence ID" value="KAF1846570.1"/>
    <property type="molecule type" value="Genomic_DNA"/>
</dbReference>
<keyword evidence="2" id="KW-0812">Transmembrane</keyword>
<feature type="compositionally biased region" description="Low complexity" evidence="1">
    <location>
        <begin position="196"/>
        <end position="239"/>
    </location>
</feature>
<evidence type="ECO:0000313" key="5">
    <source>
        <dbReference type="Proteomes" id="UP000800039"/>
    </source>
</evidence>
<proteinExistence type="predicted"/>
<evidence type="ECO:0000256" key="3">
    <source>
        <dbReference type="SAM" id="SignalP"/>
    </source>
</evidence>
<keyword evidence="3" id="KW-0732">Signal</keyword>
<dbReference type="OrthoDB" id="4148662at2759"/>
<feature type="transmembrane region" description="Helical" evidence="2">
    <location>
        <begin position="247"/>
        <end position="271"/>
    </location>
</feature>
<comment type="caution">
    <text evidence="4">The sequence shown here is derived from an EMBL/GenBank/DDBJ whole genome shotgun (WGS) entry which is preliminary data.</text>
</comment>
<feature type="region of interest" description="Disordered" evidence="1">
    <location>
        <begin position="320"/>
        <end position="360"/>
    </location>
</feature>
<accession>A0A9P4GJ64</accession>
<name>A0A9P4GJ64_9PLEO</name>
<dbReference type="AlphaFoldDB" id="A0A9P4GJ64"/>